<evidence type="ECO:0000256" key="6">
    <source>
        <dbReference type="ARBA" id="ARBA00022840"/>
    </source>
</evidence>
<feature type="transmembrane region" description="Helical" evidence="9">
    <location>
        <begin position="356"/>
        <end position="379"/>
    </location>
</feature>
<evidence type="ECO:0000256" key="3">
    <source>
        <dbReference type="ARBA" id="ARBA00022448"/>
    </source>
</evidence>
<sequence length="611" mass="68994">MGFCRIESVETKKEQRRLLHDMWIDFPEGSVTAILGPSGAGKTTLLNTITDNIQSNVIARAEVSLPGVSTFVPQDDRLHGFYTCRGYLKHYARLTGMKSNEATEERIESLLDQLGLRDQAGTIVGDVFLKGLSGGQKRRLSIALEALSSPENFFLDEPTSGLDAESALQVMDFLKEYARAAPNRRVILTIHQPSSFIWSMIDHTVLLSKGQLMYQGPRARMEAFFKYAGHPTPANYNPADHYVTVVNDEFRMHEMTVHEWADKFEMFALEPQIAHGPVHRTISVVSAQEKENIGAKRSSSPLLIAELTNRYFLNLWFNPGILGTRVAMYSMLGLMVGGLFWELGDRTDYESINARAAVLFYCVSFFIFMSVAVLPFTVIERAIVDKEVRNKYYNPIYYQCAQALSSIPGTALLALLTTVIIISMTKLNDPLFYFVTMFLSLLCAEALAQLVSHVVPHFVIGMAVIAGLYGFFMLFQGFMLIPSDFPSWLRWTYDVAFHTYAWRTFMNSEFEPIESFDSELFPTGHSVLVAFEIDDVDRTTDMIVLVGYMLVLHLLSVVVLQLKYTAFKGTIEPPKSEKIRPIEQERSLPITANKPNEWDVSVRSETPEMMA</sequence>
<evidence type="ECO:0000256" key="8">
    <source>
        <dbReference type="ARBA" id="ARBA00023136"/>
    </source>
</evidence>
<keyword evidence="8 9" id="KW-0472">Membrane</keyword>
<dbReference type="Pfam" id="PF01061">
    <property type="entry name" value="ABC2_membrane"/>
    <property type="match status" value="1"/>
</dbReference>
<proteinExistence type="inferred from homology"/>
<dbReference type="AlphaFoldDB" id="A0A7S1V3Y0"/>
<feature type="transmembrane region" description="Helical" evidence="9">
    <location>
        <begin position="400"/>
        <end position="425"/>
    </location>
</feature>
<dbReference type="InterPro" id="IPR003593">
    <property type="entry name" value="AAA+_ATPase"/>
</dbReference>
<comment type="similarity">
    <text evidence="2">Belongs to the ABC transporter superfamily. ABCG family. Eye pigment precursor importer (TC 3.A.1.204) subfamily.</text>
</comment>
<keyword evidence="7 9" id="KW-1133">Transmembrane helix</keyword>
<reference evidence="11" key="1">
    <citation type="submission" date="2021-01" db="EMBL/GenBank/DDBJ databases">
        <authorList>
            <person name="Corre E."/>
            <person name="Pelletier E."/>
            <person name="Niang G."/>
            <person name="Scheremetjew M."/>
            <person name="Finn R."/>
            <person name="Kale V."/>
            <person name="Holt S."/>
            <person name="Cochrane G."/>
            <person name="Meng A."/>
            <person name="Brown T."/>
            <person name="Cohen L."/>
        </authorList>
    </citation>
    <scope>NUCLEOTIDE SEQUENCE</scope>
    <source>
        <strain evidence="11">CCMP 410</strain>
    </source>
</reference>
<evidence type="ECO:0000256" key="9">
    <source>
        <dbReference type="SAM" id="Phobius"/>
    </source>
</evidence>
<feature type="domain" description="ABC transporter" evidence="10">
    <location>
        <begin position="4"/>
        <end position="234"/>
    </location>
</feature>
<protein>
    <recommendedName>
        <fullName evidence="10">ABC transporter domain-containing protein</fullName>
    </recommendedName>
</protein>
<dbReference type="InterPro" id="IPR027417">
    <property type="entry name" value="P-loop_NTPase"/>
</dbReference>
<evidence type="ECO:0000256" key="2">
    <source>
        <dbReference type="ARBA" id="ARBA00005814"/>
    </source>
</evidence>
<dbReference type="InterPro" id="IPR052215">
    <property type="entry name" value="Plant_ABCG"/>
</dbReference>
<feature type="transmembrane region" description="Helical" evidence="9">
    <location>
        <begin position="542"/>
        <end position="562"/>
    </location>
</feature>
<dbReference type="EMBL" id="HBGK01028608">
    <property type="protein sequence ID" value="CAD9286843.1"/>
    <property type="molecule type" value="Transcribed_RNA"/>
</dbReference>
<comment type="subcellular location">
    <subcellularLocation>
        <location evidence="1">Membrane</location>
        <topology evidence="1">Multi-pass membrane protein</topology>
    </subcellularLocation>
</comment>
<evidence type="ECO:0000259" key="10">
    <source>
        <dbReference type="PROSITE" id="PS50893"/>
    </source>
</evidence>
<evidence type="ECO:0000256" key="1">
    <source>
        <dbReference type="ARBA" id="ARBA00004141"/>
    </source>
</evidence>
<evidence type="ECO:0000256" key="4">
    <source>
        <dbReference type="ARBA" id="ARBA00022692"/>
    </source>
</evidence>
<dbReference type="InterPro" id="IPR017871">
    <property type="entry name" value="ABC_transporter-like_CS"/>
</dbReference>
<feature type="transmembrane region" description="Helical" evidence="9">
    <location>
        <begin position="326"/>
        <end position="344"/>
    </location>
</feature>
<evidence type="ECO:0000256" key="5">
    <source>
        <dbReference type="ARBA" id="ARBA00022741"/>
    </source>
</evidence>
<evidence type="ECO:0000256" key="7">
    <source>
        <dbReference type="ARBA" id="ARBA00022989"/>
    </source>
</evidence>
<dbReference type="InterPro" id="IPR013525">
    <property type="entry name" value="ABC2_TM"/>
</dbReference>
<feature type="transmembrane region" description="Helical" evidence="9">
    <location>
        <begin position="431"/>
        <end position="451"/>
    </location>
</feature>
<name>A0A7S1V3Y0_9STRA</name>
<evidence type="ECO:0000313" key="11">
    <source>
        <dbReference type="EMBL" id="CAD9286843.1"/>
    </source>
</evidence>
<dbReference type="Gene3D" id="3.40.50.300">
    <property type="entry name" value="P-loop containing nucleotide triphosphate hydrolases"/>
    <property type="match status" value="1"/>
</dbReference>
<dbReference type="SUPFAM" id="SSF52540">
    <property type="entry name" value="P-loop containing nucleoside triphosphate hydrolases"/>
    <property type="match status" value="1"/>
</dbReference>
<dbReference type="PROSITE" id="PS50893">
    <property type="entry name" value="ABC_TRANSPORTER_2"/>
    <property type="match status" value="1"/>
</dbReference>
<dbReference type="GO" id="GO:0016020">
    <property type="term" value="C:membrane"/>
    <property type="evidence" value="ECO:0007669"/>
    <property type="project" value="UniProtKB-SubCell"/>
</dbReference>
<gene>
    <name evidence="11" type="ORF">GOCE00092_LOCUS14894</name>
</gene>
<dbReference type="GO" id="GO:0016887">
    <property type="term" value="F:ATP hydrolysis activity"/>
    <property type="evidence" value="ECO:0007669"/>
    <property type="project" value="InterPro"/>
</dbReference>
<keyword evidence="4 9" id="KW-0812">Transmembrane</keyword>
<keyword evidence="5" id="KW-0547">Nucleotide-binding</keyword>
<dbReference type="GO" id="GO:0140359">
    <property type="term" value="F:ABC-type transporter activity"/>
    <property type="evidence" value="ECO:0007669"/>
    <property type="project" value="InterPro"/>
</dbReference>
<dbReference type="PANTHER" id="PTHR48042:SF11">
    <property type="entry name" value="ABC TRANSPORTER G FAMILY MEMBER 11"/>
    <property type="match status" value="1"/>
</dbReference>
<dbReference type="InterPro" id="IPR043926">
    <property type="entry name" value="ABCG_dom"/>
</dbReference>
<feature type="transmembrane region" description="Helical" evidence="9">
    <location>
        <begin position="458"/>
        <end position="481"/>
    </location>
</feature>
<dbReference type="PANTHER" id="PTHR48042">
    <property type="entry name" value="ABC TRANSPORTER G FAMILY MEMBER 11"/>
    <property type="match status" value="1"/>
</dbReference>
<keyword evidence="3" id="KW-0813">Transport</keyword>
<dbReference type="SMART" id="SM00382">
    <property type="entry name" value="AAA"/>
    <property type="match status" value="1"/>
</dbReference>
<dbReference type="Pfam" id="PF00005">
    <property type="entry name" value="ABC_tran"/>
    <property type="match status" value="1"/>
</dbReference>
<dbReference type="GO" id="GO:0005524">
    <property type="term" value="F:ATP binding"/>
    <property type="evidence" value="ECO:0007669"/>
    <property type="project" value="UniProtKB-KW"/>
</dbReference>
<organism evidence="11">
    <name type="scientific">Grammatophora oceanica</name>
    <dbReference type="NCBI Taxonomy" id="210454"/>
    <lineage>
        <taxon>Eukaryota</taxon>
        <taxon>Sar</taxon>
        <taxon>Stramenopiles</taxon>
        <taxon>Ochrophyta</taxon>
        <taxon>Bacillariophyta</taxon>
        <taxon>Fragilariophyceae</taxon>
        <taxon>Fragilariophycidae</taxon>
        <taxon>Rhabdonematales</taxon>
        <taxon>Grammatophoraceae</taxon>
        <taxon>Grammatophora</taxon>
    </lineage>
</organism>
<dbReference type="InterPro" id="IPR003439">
    <property type="entry name" value="ABC_transporter-like_ATP-bd"/>
</dbReference>
<keyword evidence="6" id="KW-0067">ATP-binding</keyword>
<dbReference type="Pfam" id="PF19055">
    <property type="entry name" value="ABC2_membrane_7"/>
    <property type="match status" value="1"/>
</dbReference>
<dbReference type="PROSITE" id="PS00211">
    <property type="entry name" value="ABC_TRANSPORTER_1"/>
    <property type="match status" value="1"/>
</dbReference>
<accession>A0A7S1V3Y0</accession>